<protein>
    <recommendedName>
        <fullName evidence="2">PH domain-containing protein</fullName>
    </recommendedName>
</protein>
<name>A0AAD5JPQ3_9FUNG</name>
<sequence>MEDEEGQDLAEREIQRRMHLMTEASRVIDLTEISHVQRSFGDDDGDQDDNNDITDANDSGTIGLNSPSPQQLEDQIAASRSNSVAASILRIQQEEMLRTSSARQRQRNPILEIIMENGLIIRLKADSSEACDAWVQNLAYLTLYWRARKEAQRNINAKHDYTHMFDEDFRYAITHQEKGSDFNKPPVVDTRIWSICCFEQCRDIVKTGVMYFQPRSRGTFSQKIFVLTGNGWLIYYNIYDRAAVTCQPIQAAVHDRKDAVDITGCYIYSSPSPRRPARIFPDGIASADANDDSLFSLWKPQSRRVFSPKRQRIQVYKHHRTFFQEDGETWQFLAKNRHEKEEWVWAFNVIIERLLRGGVSQ</sequence>
<evidence type="ECO:0000256" key="1">
    <source>
        <dbReference type="SAM" id="MobiDB-lite"/>
    </source>
</evidence>
<dbReference type="InterPro" id="IPR039486">
    <property type="entry name" value="Mug56/Spo71_PH"/>
</dbReference>
<dbReference type="InterPro" id="IPR001849">
    <property type="entry name" value="PH_domain"/>
</dbReference>
<feature type="region of interest" description="Disordered" evidence="1">
    <location>
        <begin position="38"/>
        <end position="78"/>
    </location>
</feature>
<keyword evidence="4" id="KW-1185">Reference proteome</keyword>
<accession>A0AAD5JPQ3</accession>
<dbReference type="Pfam" id="PF15404">
    <property type="entry name" value="PH_4"/>
    <property type="match status" value="1"/>
</dbReference>
<feature type="domain" description="PH" evidence="2">
    <location>
        <begin position="203"/>
        <end position="352"/>
    </location>
</feature>
<organism evidence="3 4">
    <name type="scientific">Phascolomyces articulosus</name>
    <dbReference type="NCBI Taxonomy" id="60185"/>
    <lineage>
        <taxon>Eukaryota</taxon>
        <taxon>Fungi</taxon>
        <taxon>Fungi incertae sedis</taxon>
        <taxon>Mucoromycota</taxon>
        <taxon>Mucoromycotina</taxon>
        <taxon>Mucoromycetes</taxon>
        <taxon>Mucorales</taxon>
        <taxon>Lichtheimiaceae</taxon>
        <taxon>Phascolomyces</taxon>
    </lineage>
</organism>
<feature type="compositionally biased region" description="Acidic residues" evidence="1">
    <location>
        <begin position="42"/>
        <end position="52"/>
    </location>
</feature>
<dbReference type="GO" id="GO:1902657">
    <property type="term" value="P:protein localization to prospore membrane"/>
    <property type="evidence" value="ECO:0007669"/>
    <property type="project" value="InterPro"/>
</dbReference>
<dbReference type="Proteomes" id="UP001209540">
    <property type="component" value="Unassembled WGS sequence"/>
</dbReference>
<reference evidence="3" key="2">
    <citation type="submission" date="2023-02" db="EMBL/GenBank/DDBJ databases">
        <authorList>
            <consortium name="DOE Joint Genome Institute"/>
            <person name="Mondo S.J."/>
            <person name="Chang Y."/>
            <person name="Wang Y."/>
            <person name="Ahrendt S."/>
            <person name="Andreopoulos W."/>
            <person name="Barry K."/>
            <person name="Beard J."/>
            <person name="Benny G.L."/>
            <person name="Blankenship S."/>
            <person name="Bonito G."/>
            <person name="Cuomo C."/>
            <person name="Desiro A."/>
            <person name="Gervers K.A."/>
            <person name="Hundley H."/>
            <person name="Kuo A."/>
            <person name="LaButti K."/>
            <person name="Lang B.F."/>
            <person name="Lipzen A."/>
            <person name="O'Donnell K."/>
            <person name="Pangilinan J."/>
            <person name="Reynolds N."/>
            <person name="Sandor L."/>
            <person name="Smith M.W."/>
            <person name="Tsang A."/>
            <person name="Grigoriev I.V."/>
            <person name="Stajich J.E."/>
            <person name="Spatafora J.W."/>
        </authorList>
    </citation>
    <scope>NUCLEOTIDE SEQUENCE</scope>
    <source>
        <strain evidence="3">RSA 2281</strain>
    </source>
</reference>
<dbReference type="AlphaFoldDB" id="A0AAD5JPQ3"/>
<gene>
    <name evidence="3" type="ORF">BDA99DRAFT_225954</name>
</gene>
<evidence type="ECO:0000313" key="4">
    <source>
        <dbReference type="Proteomes" id="UP001209540"/>
    </source>
</evidence>
<evidence type="ECO:0000259" key="2">
    <source>
        <dbReference type="PROSITE" id="PS50003"/>
    </source>
</evidence>
<dbReference type="PROSITE" id="PS50003">
    <property type="entry name" value="PH_DOMAIN"/>
    <property type="match status" value="1"/>
</dbReference>
<dbReference type="SMART" id="SM00233">
    <property type="entry name" value="PH"/>
    <property type="match status" value="1"/>
</dbReference>
<reference evidence="3" key="1">
    <citation type="journal article" date="2022" name="IScience">
        <title>Evolution of zygomycete secretomes and the origins of terrestrial fungal ecologies.</title>
        <authorList>
            <person name="Chang Y."/>
            <person name="Wang Y."/>
            <person name="Mondo S."/>
            <person name="Ahrendt S."/>
            <person name="Andreopoulos W."/>
            <person name="Barry K."/>
            <person name="Beard J."/>
            <person name="Benny G.L."/>
            <person name="Blankenship S."/>
            <person name="Bonito G."/>
            <person name="Cuomo C."/>
            <person name="Desiro A."/>
            <person name="Gervers K.A."/>
            <person name="Hundley H."/>
            <person name="Kuo A."/>
            <person name="LaButti K."/>
            <person name="Lang B.F."/>
            <person name="Lipzen A."/>
            <person name="O'Donnell K."/>
            <person name="Pangilinan J."/>
            <person name="Reynolds N."/>
            <person name="Sandor L."/>
            <person name="Smith M.E."/>
            <person name="Tsang A."/>
            <person name="Grigoriev I.V."/>
            <person name="Stajich J.E."/>
            <person name="Spatafora J.W."/>
        </authorList>
    </citation>
    <scope>NUCLEOTIDE SEQUENCE</scope>
    <source>
        <strain evidence="3">RSA 2281</strain>
    </source>
</reference>
<evidence type="ECO:0000313" key="3">
    <source>
        <dbReference type="EMBL" id="KAI9248811.1"/>
    </source>
</evidence>
<dbReference type="InterPro" id="IPR011993">
    <property type="entry name" value="PH-like_dom_sf"/>
</dbReference>
<dbReference type="SUPFAM" id="SSF50729">
    <property type="entry name" value="PH domain-like"/>
    <property type="match status" value="1"/>
</dbReference>
<feature type="compositionally biased region" description="Polar residues" evidence="1">
    <location>
        <begin position="59"/>
        <end position="78"/>
    </location>
</feature>
<dbReference type="Gene3D" id="2.30.29.30">
    <property type="entry name" value="Pleckstrin-homology domain (PH domain)/Phosphotyrosine-binding domain (PTB)"/>
    <property type="match status" value="1"/>
</dbReference>
<dbReference type="EMBL" id="JAIXMP010000037">
    <property type="protein sequence ID" value="KAI9248811.1"/>
    <property type="molecule type" value="Genomic_DNA"/>
</dbReference>
<dbReference type="InterPro" id="IPR040345">
    <property type="entry name" value="Mug56/Spo71"/>
</dbReference>
<dbReference type="PANTHER" id="PTHR28076">
    <property type="entry name" value="SPORULATION-SPECIFIC PROTEIN 71"/>
    <property type="match status" value="1"/>
</dbReference>
<comment type="caution">
    <text evidence="3">The sequence shown here is derived from an EMBL/GenBank/DDBJ whole genome shotgun (WGS) entry which is preliminary data.</text>
</comment>
<dbReference type="PANTHER" id="PTHR28076:SF1">
    <property type="entry name" value="PROSPORE MEMBRANE ADAPTER PROTEIN SPO71"/>
    <property type="match status" value="1"/>
</dbReference>
<proteinExistence type="predicted"/>